<reference evidence="1" key="1">
    <citation type="journal article" date="2022" name="bioRxiv">
        <title>Sequencing and chromosome-scale assembly of the giantPleurodeles waltlgenome.</title>
        <authorList>
            <person name="Brown T."/>
            <person name="Elewa A."/>
            <person name="Iarovenko S."/>
            <person name="Subramanian E."/>
            <person name="Araus A.J."/>
            <person name="Petzold A."/>
            <person name="Susuki M."/>
            <person name="Suzuki K.-i.T."/>
            <person name="Hayashi T."/>
            <person name="Toyoda A."/>
            <person name="Oliveira C."/>
            <person name="Osipova E."/>
            <person name="Leigh N.D."/>
            <person name="Simon A."/>
            <person name="Yun M.H."/>
        </authorList>
    </citation>
    <scope>NUCLEOTIDE SEQUENCE</scope>
    <source>
        <strain evidence="1">20211129_DDA</strain>
        <tissue evidence="1">Liver</tissue>
    </source>
</reference>
<sequence>MGGGWPALRVKWGHRCRVLELPIVNNGKANKAQPKLQFELEKISKNHDDGAAAPEFTVEEPDAESDAVLKQILTAIQHNLQEIDGKIKAITFHMDSMSEILVKHAEHLDIVESRVSEAEDKQVTMSTFQKNMDKLLLTLQSKTENLKARNLTWLINVWSE</sequence>
<dbReference type="AlphaFoldDB" id="A0AAV7ME06"/>
<dbReference type="Proteomes" id="UP001066276">
    <property type="component" value="Chromosome 10"/>
</dbReference>
<keyword evidence="2" id="KW-1185">Reference proteome</keyword>
<dbReference type="EMBL" id="JANPWB010000014">
    <property type="protein sequence ID" value="KAJ1101409.1"/>
    <property type="molecule type" value="Genomic_DNA"/>
</dbReference>
<evidence type="ECO:0000313" key="2">
    <source>
        <dbReference type="Proteomes" id="UP001066276"/>
    </source>
</evidence>
<proteinExistence type="predicted"/>
<evidence type="ECO:0000313" key="1">
    <source>
        <dbReference type="EMBL" id="KAJ1101409.1"/>
    </source>
</evidence>
<gene>
    <name evidence="1" type="ORF">NDU88_006477</name>
</gene>
<comment type="caution">
    <text evidence="1">The sequence shown here is derived from an EMBL/GenBank/DDBJ whole genome shotgun (WGS) entry which is preliminary data.</text>
</comment>
<accession>A0AAV7ME06</accession>
<name>A0AAV7ME06_PLEWA</name>
<organism evidence="1 2">
    <name type="scientific">Pleurodeles waltl</name>
    <name type="common">Iberian ribbed newt</name>
    <dbReference type="NCBI Taxonomy" id="8319"/>
    <lineage>
        <taxon>Eukaryota</taxon>
        <taxon>Metazoa</taxon>
        <taxon>Chordata</taxon>
        <taxon>Craniata</taxon>
        <taxon>Vertebrata</taxon>
        <taxon>Euteleostomi</taxon>
        <taxon>Amphibia</taxon>
        <taxon>Batrachia</taxon>
        <taxon>Caudata</taxon>
        <taxon>Salamandroidea</taxon>
        <taxon>Salamandridae</taxon>
        <taxon>Pleurodelinae</taxon>
        <taxon>Pleurodeles</taxon>
    </lineage>
</organism>
<protein>
    <submittedName>
        <fullName evidence="1">Uncharacterized protein</fullName>
    </submittedName>
</protein>